<dbReference type="EMBL" id="KV919603">
    <property type="protein sequence ID" value="OSX69351.1"/>
    <property type="molecule type" value="Genomic_DNA"/>
</dbReference>
<gene>
    <name evidence="2" type="ORF">BU14_1599s0003</name>
</gene>
<dbReference type="AlphaFoldDB" id="A0A1X6NL34"/>
<name>A0A1X6NL34_PORUM</name>
<accession>A0A1X6NL34</accession>
<evidence type="ECO:0000256" key="1">
    <source>
        <dbReference type="SAM" id="MobiDB-lite"/>
    </source>
</evidence>
<feature type="region of interest" description="Disordered" evidence="1">
    <location>
        <begin position="70"/>
        <end position="130"/>
    </location>
</feature>
<proteinExistence type="predicted"/>
<evidence type="ECO:0000313" key="2">
    <source>
        <dbReference type="EMBL" id="OSX69351.1"/>
    </source>
</evidence>
<feature type="compositionally biased region" description="Basic residues" evidence="1">
    <location>
        <begin position="100"/>
        <end position="110"/>
    </location>
</feature>
<reference evidence="2 3" key="1">
    <citation type="submission" date="2017-03" db="EMBL/GenBank/DDBJ databases">
        <title>WGS assembly of Porphyra umbilicalis.</title>
        <authorList>
            <person name="Brawley S.H."/>
            <person name="Blouin N.A."/>
            <person name="Ficko-Blean E."/>
            <person name="Wheeler G.L."/>
            <person name="Lohr M."/>
            <person name="Goodson H.V."/>
            <person name="Jenkins J.W."/>
            <person name="Blaby-Haas C.E."/>
            <person name="Helliwell K.E."/>
            <person name="Chan C."/>
            <person name="Marriage T."/>
            <person name="Bhattacharya D."/>
            <person name="Klein A.S."/>
            <person name="Badis Y."/>
            <person name="Brodie J."/>
            <person name="Cao Y."/>
            <person name="Collen J."/>
            <person name="Dittami S.M."/>
            <person name="Gachon C.M."/>
            <person name="Green B.R."/>
            <person name="Karpowicz S."/>
            <person name="Kim J.W."/>
            <person name="Kudahl U."/>
            <person name="Lin S."/>
            <person name="Michel G."/>
            <person name="Mittag M."/>
            <person name="Olson B.J."/>
            <person name="Pangilinan J."/>
            <person name="Peng Y."/>
            <person name="Qiu H."/>
            <person name="Shu S."/>
            <person name="Singer J.T."/>
            <person name="Smith A.G."/>
            <person name="Sprecher B.N."/>
            <person name="Wagner V."/>
            <person name="Wang W."/>
            <person name="Wang Z.-Y."/>
            <person name="Yan J."/>
            <person name="Yarish C."/>
            <person name="Zoeuner-Riek S."/>
            <person name="Zhuang Y."/>
            <person name="Zou Y."/>
            <person name="Lindquist E.A."/>
            <person name="Grimwood J."/>
            <person name="Barry K."/>
            <person name="Rokhsar D.S."/>
            <person name="Schmutz J."/>
            <person name="Stiller J.W."/>
            <person name="Grossman A.R."/>
            <person name="Prochnik S.E."/>
        </authorList>
    </citation>
    <scope>NUCLEOTIDE SEQUENCE [LARGE SCALE GENOMIC DNA]</scope>
    <source>
        <strain evidence="2">4086291</strain>
    </source>
</reference>
<keyword evidence="3" id="KW-1185">Reference proteome</keyword>
<sequence>MMGTTMRLLWPPRRPLRRRPPGPPPLAASSTWTRTCCHPHHHRAPVGRPAAPAPPTTWRSWRWLPRPARRPGGIRARRPMRRLWPSRPPPRTSMACSRRAATRVARRRYRATPPAPPRQYRGSASPGAATACARRVRSARWPLGWMTARQRRRGGARSGTPRPRRPPLATTRR</sequence>
<protein>
    <submittedName>
        <fullName evidence="2">Uncharacterized protein</fullName>
    </submittedName>
</protein>
<evidence type="ECO:0000313" key="3">
    <source>
        <dbReference type="Proteomes" id="UP000218209"/>
    </source>
</evidence>
<organism evidence="2 3">
    <name type="scientific">Porphyra umbilicalis</name>
    <name type="common">Purple laver</name>
    <name type="synonym">Red alga</name>
    <dbReference type="NCBI Taxonomy" id="2786"/>
    <lineage>
        <taxon>Eukaryota</taxon>
        <taxon>Rhodophyta</taxon>
        <taxon>Bangiophyceae</taxon>
        <taxon>Bangiales</taxon>
        <taxon>Bangiaceae</taxon>
        <taxon>Porphyra</taxon>
    </lineage>
</organism>
<feature type="region of interest" description="Disordered" evidence="1">
    <location>
        <begin position="143"/>
        <end position="173"/>
    </location>
</feature>
<feature type="region of interest" description="Disordered" evidence="1">
    <location>
        <begin position="1"/>
        <end position="31"/>
    </location>
</feature>
<dbReference type="Proteomes" id="UP000218209">
    <property type="component" value="Unassembled WGS sequence"/>
</dbReference>